<gene>
    <name evidence="2" type="ORF">THRCLA_09827</name>
</gene>
<keyword evidence="3" id="KW-1185">Reference proteome</keyword>
<organism evidence="2 3">
    <name type="scientific">Thraustotheca clavata</name>
    <dbReference type="NCBI Taxonomy" id="74557"/>
    <lineage>
        <taxon>Eukaryota</taxon>
        <taxon>Sar</taxon>
        <taxon>Stramenopiles</taxon>
        <taxon>Oomycota</taxon>
        <taxon>Saprolegniomycetes</taxon>
        <taxon>Saprolegniales</taxon>
        <taxon>Achlyaceae</taxon>
        <taxon>Thraustotheca</taxon>
    </lineage>
</organism>
<evidence type="ECO:0000256" key="1">
    <source>
        <dbReference type="SAM" id="Phobius"/>
    </source>
</evidence>
<sequence length="438" mass="48265">MRRLRSILSSGATNYGLGSDKSGRGDASHSHASKPQIWYRILSNLFAGGLVALSLIALTVVVAQGVFRRDALQYHDQDNDFYFREYGKDCWLDATGFIPGTCSPREVNSTNTPESWNAIGVQLGTLLRVPKTKRYPVSVCWQGASDAQGWAALELLVGYDYYPECCPQNGSQPIIGFANIELAGRDEYPEGVYIFTGFSDEYTSQTVSYTATDGTQNLLIADIAHTAILMNGTTFPDSPGLSWGTTSVIPISPLGERYMIFSYNIAQFYVISDTSALTGWSTGLHSKLPISCGWICGHVVENHSEVLLMQIVFSLLSIYLFWGDIYITFKGLGGVLHGKPVLTYDVLSGLERRKLLMIMITLNSMPSVLYVDVALVYYGTDGGFKIWTVAIISLSILAAFVGFIIVTFVQYIPSPSCIGHRCRNKHPRPNANIEYVVQ</sequence>
<dbReference type="Proteomes" id="UP000243217">
    <property type="component" value="Unassembled WGS sequence"/>
</dbReference>
<name>A0A1V9YUM1_9STRA</name>
<evidence type="ECO:0000313" key="2">
    <source>
        <dbReference type="EMBL" id="OQR89260.1"/>
    </source>
</evidence>
<evidence type="ECO:0008006" key="4">
    <source>
        <dbReference type="Google" id="ProtNLM"/>
    </source>
</evidence>
<protein>
    <recommendedName>
        <fullName evidence="4">Transmembrane protein</fullName>
    </recommendedName>
</protein>
<proteinExistence type="predicted"/>
<feature type="transmembrane region" description="Helical" evidence="1">
    <location>
        <begin position="386"/>
        <end position="411"/>
    </location>
</feature>
<accession>A0A1V9YUM1</accession>
<feature type="transmembrane region" description="Helical" evidence="1">
    <location>
        <begin position="41"/>
        <end position="67"/>
    </location>
</feature>
<dbReference type="EMBL" id="JNBS01002796">
    <property type="protein sequence ID" value="OQR89260.1"/>
    <property type="molecule type" value="Genomic_DNA"/>
</dbReference>
<dbReference type="AlphaFoldDB" id="A0A1V9YUM1"/>
<keyword evidence="1" id="KW-1133">Transmembrane helix</keyword>
<keyword evidence="1" id="KW-0472">Membrane</keyword>
<keyword evidence="1" id="KW-0812">Transmembrane</keyword>
<comment type="caution">
    <text evidence="2">The sequence shown here is derived from an EMBL/GenBank/DDBJ whole genome shotgun (WGS) entry which is preliminary data.</text>
</comment>
<feature type="transmembrane region" description="Helical" evidence="1">
    <location>
        <begin position="307"/>
        <end position="329"/>
    </location>
</feature>
<reference evidence="2 3" key="1">
    <citation type="journal article" date="2014" name="Genome Biol. Evol.">
        <title>The secreted proteins of Achlya hypogyna and Thraustotheca clavata identify the ancestral oomycete secretome and reveal gene acquisitions by horizontal gene transfer.</title>
        <authorList>
            <person name="Misner I."/>
            <person name="Blouin N."/>
            <person name="Leonard G."/>
            <person name="Richards T.A."/>
            <person name="Lane C.E."/>
        </authorList>
    </citation>
    <scope>NUCLEOTIDE SEQUENCE [LARGE SCALE GENOMIC DNA]</scope>
    <source>
        <strain evidence="2 3">ATCC 34112</strain>
    </source>
</reference>
<evidence type="ECO:0000313" key="3">
    <source>
        <dbReference type="Proteomes" id="UP000243217"/>
    </source>
</evidence>
<feature type="transmembrane region" description="Helical" evidence="1">
    <location>
        <begin position="355"/>
        <end position="380"/>
    </location>
</feature>
<dbReference type="OrthoDB" id="10451507at2759"/>